<dbReference type="Proteomes" id="UP001281410">
    <property type="component" value="Unassembled WGS sequence"/>
</dbReference>
<comment type="caution">
    <text evidence="2">The sequence shown here is derived from an EMBL/GenBank/DDBJ whole genome shotgun (WGS) entry which is preliminary data.</text>
</comment>
<feature type="region of interest" description="Disordered" evidence="1">
    <location>
        <begin position="65"/>
        <end position="94"/>
    </location>
</feature>
<dbReference type="EMBL" id="JANJYJ010000007">
    <property type="protein sequence ID" value="KAK3198926.1"/>
    <property type="molecule type" value="Genomic_DNA"/>
</dbReference>
<organism evidence="2 3">
    <name type="scientific">Dipteronia sinensis</name>
    <dbReference type="NCBI Taxonomy" id="43782"/>
    <lineage>
        <taxon>Eukaryota</taxon>
        <taxon>Viridiplantae</taxon>
        <taxon>Streptophyta</taxon>
        <taxon>Embryophyta</taxon>
        <taxon>Tracheophyta</taxon>
        <taxon>Spermatophyta</taxon>
        <taxon>Magnoliopsida</taxon>
        <taxon>eudicotyledons</taxon>
        <taxon>Gunneridae</taxon>
        <taxon>Pentapetalae</taxon>
        <taxon>rosids</taxon>
        <taxon>malvids</taxon>
        <taxon>Sapindales</taxon>
        <taxon>Sapindaceae</taxon>
        <taxon>Hippocastanoideae</taxon>
        <taxon>Acereae</taxon>
        <taxon>Dipteronia</taxon>
    </lineage>
</organism>
<proteinExistence type="predicted"/>
<accession>A0AAE0DZU7</accession>
<reference evidence="2" key="1">
    <citation type="journal article" date="2023" name="Plant J.">
        <title>Genome sequences and population genomics provide insights into the demographic history, inbreeding, and mutation load of two 'living fossil' tree species of Dipteronia.</title>
        <authorList>
            <person name="Feng Y."/>
            <person name="Comes H.P."/>
            <person name="Chen J."/>
            <person name="Zhu S."/>
            <person name="Lu R."/>
            <person name="Zhang X."/>
            <person name="Li P."/>
            <person name="Qiu J."/>
            <person name="Olsen K.M."/>
            <person name="Qiu Y."/>
        </authorList>
    </citation>
    <scope>NUCLEOTIDE SEQUENCE</scope>
    <source>
        <strain evidence="2">NBL</strain>
    </source>
</reference>
<feature type="compositionally biased region" description="Low complexity" evidence="1">
    <location>
        <begin position="69"/>
        <end position="83"/>
    </location>
</feature>
<sequence>MTFLPFSTIQINFTLFALNSQFLWPLIPIELIFRRRHKPLSPTSIPVQPYLLHYDVAVVDDIQPPSTTSDVESSRNSNVESSSLFGRNSTPTSSTCRLLVPNQPPRSEAAISVQFQKKLEVKSQFSTQNPKSDDAARQFQLGFIYMMQQDNAGANGNIHLHSRCFCMFSQYYLKPALLKYSWQVEKRLIFCNFDLCFCSSDLISQTLLVSSC</sequence>
<keyword evidence="3" id="KW-1185">Reference proteome</keyword>
<gene>
    <name evidence="2" type="ORF">Dsin_022341</name>
</gene>
<feature type="compositionally biased region" description="Polar residues" evidence="1">
    <location>
        <begin position="84"/>
        <end position="94"/>
    </location>
</feature>
<evidence type="ECO:0000256" key="1">
    <source>
        <dbReference type="SAM" id="MobiDB-lite"/>
    </source>
</evidence>
<evidence type="ECO:0000313" key="3">
    <source>
        <dbReference type="Proteomes" id="UP001281410"/>
    </source>
</evidence>
<protein>
    <submittedName>
        <fullName evidence="2">Uncharacterized protein</fullName>
    </submittedName>
</protein>
<evidence type="ECO:0000313" key="2">
    <source>
        <dbReference type="EMBL" id="KAK3198926.1"/>
    </source>
</evidence>
<name>A0AAE0DZU7_9ROSI</name>
<dbReference type="AlphaFoldDB" id="A0AAE0DZU7"/>